<dbReference type="PROSITE" id="PS00615">
    <property type="entry name" value="C_TYPE_LECTIN_1"/>
    <property type="match status" value="1"/>
</dbReference>
<dbReference type="InterPro" id="IPR033989">
    <property type="entry name" value="CD209-like_CTLD"/>
</dbReference>
<dbReference type="CDD" id="cd03590">
    <property type="entry name" value="CLECT_DC-SIGN_like"/>
    <property type="match status" value="1"/>
</dbReference>
<protein>
    <recommendedName>
        <fullName evidence="3">C-type lectin domain-containing protein</fullName>
    </recommendedName>
</protein>
<organism evidence="4 5">
    <name type="scientific">Amphiprion ocellaris</name>
    <name type="common">Clown anemonefish</name>
    <dbReference type="NCBI Taxonomy" id="80972"/>
    <lineage>
        <taxon>Eukaryota</taxon>
        <taxon>Metazoa</taxon>
        <taxon>Chordata</taxon>
        <taxon>Craniata</taxon>
        <taxon>Vertebrata</taxon>
        <taxon>Euteleostomi</taxon>
        <taxon>Actinopterygii</taxon>
        <taxon>Neopterygii</taxon>
        <taxon>Teleostei</taxon>
        <taxon>Neoteleostei</taxon>
        <taxon>Acanthomorphata</taxon>
        <taxon>Ovalentaria</taxon>
        <taxon>Pomacentridae</taxon>
        <taxon>Amphiprion</taxon>
    </lineage>
</organism>
<dbReference type="Pfam" id="PF00059">
    <property type="entry name" value="Lectin_C"/>
    <property type="match status" value="1"/>
</dbReference>
<name>A0AAQ5ZX67_AMPOC</name>
<dbReference type="InterPro" id="IPR016186">
    <property type="entry name" value="C-type_lectin-like/link_sf"/>
</dbReference>
<reference evidence="4" key="3">
    <citation type="submission" date="2025-09" db="UniProtKB">
        <authorList>
            <consortium name="Ensembl"/>
        </authorList>
    </citation>
    <scope>IDENTIFICATION</scope>
</reference>
<evidence type="ECO:0000313" key="4">
    <source>
        <dbReference type="Ensembl" id="ENSAOCP00000069131.1"/>
    </source>
</evidence>
<evidence type="ECO:0000256" key="1">
    <source>
        <dbReference type="ARBA" id="ARBA00022734"/>
    </source>
</evidence>
<dbReference type="InterPro" id="IPR001304">
    <property type="entry name" value="C-type_lectin-like"/>
</dbReference>
<keyword evidence="5" id="KW-1185">Reference proteome</keyword>
<dbReference type="GO" id="GO:0030246">
    <property type="term" value="F:carbohydrate binding"/>
    <property type="evidence" value="ECO:0007669"/>
    <property type="project" value="UniProtKB-KW"/>
</dbReference>
<evidence type="ECO:0000313" key="5">
    <source>
        <dbReference type="Proteomes" id="UP001501940"/>
    </source>
</evidence>
<dbReference type="AlphaFoldDB" id="A0AAQ5ZX67"/>
<dbReference type="InterPro" id="IPR016187">
    <property type="entry name" value="CTDL_fold"/>
</dbReference>
<dbReference type="SUPFAM" id="SSF56436">
    <property type="entry name" value="C-type lectin-like"/>
    <property type="match status" value="1"/>
</dbReference>
<dbReference type="Gene3D" id="3.10.100.10">
    <property type="entry name" value="Mannose-Binding Protein A, subunit A"/>
    <property type="match status" value="1"/>
</dbReference>
<dbReference type="InterPro" id="IPR018378">
    <property type="entry name" value="C-type_lectin_CS"/>
</dbReference>
<dbReference type="Ensembl" id="ENSAOCT00000082047.1">
    <property type="protein sequence ID" value="ENSAOCP00000069131.1"/>
    <property type="gene ID" value="ENSAOCG00000025122.1"/>
</dbReference>
<evidence type="ECO:0000256" key="2">
    <source>
        <dbReference type="ARBA" id="ARBA00023157"/>
    </source>
</evidence>
<accession>A0AAQ5ZX67</accession>
<feature type="domain" description="C-type lectin" evidence="3">
    <location>
        <begin position="84"/>
        <end position="198"/>
    </location>
</feature>
<dbReference type="SMART" id="SM00034">
    <property type="entry name" value="CLECT"/>
    <property type="match status" value="1"/>
</dbReference>
<dbReference type="InterPro" id="IPR050111">
    <property type="entry name" value="C-type_lectin/snaclec_domain"/>
</dbReference>
<proteinExistence type="predicted"/>
<dbReference type="PANTHER" id="PTHR22803">
    <property type="entry name" value="MANNOSE, PHOSPHOLIPASE, LECTIN RECEPTOR RELATED"/>
    <property type="match status" value="1"/>
</dbReference>
<sequence length="203" mass="23690">MMGVRNLPYASGRKEKLYTLVGVSFGLLCILQAALNVSLHLTLYSSDAKTPDFEATDQNLTEREMLKRNLDIFHQYSQQGWVYFKHSFYYVSPVKKNWRDSRQECLQRGADLVIINSRDEQVFTTQFKKAIWIGLTDSETEDIWKWVDGTLLSTSYWFGSEPNNFGSRDEDCVELGVYGTEMNWNDAPCRFKNFWICEKMLVL</sequence>
<keyword evidence="2" id="KW-1015">Disulfide bond</keyword>
<reference evidence="4 5" key="1">
    <citation type="submission" date="2022-01" db="EMBL/GenBank/DDBJ databases">
        <title>A chromosome-scale genome assembly of the false clownfish, Amphiprion ocellaris.</title>
        <authorList>
            <person name="Ryu T."/>
        </authorList>
    </citation>
    <scope>NUCLEOTIDE SEQUENCE [LARGE SCALE GENOMIC DNA]</scope>
</reference>
<reference evidence="4" key="2">
    <citation type="submission" date="2025-08" db="UniProtKB">
        <authorList>
            <consortium name="Ensembl"/>
        </authorList>
    </citation>
    <scope>IDENTIFICATION</scope>
</reference>
<dbReference type="PROSITE" id="PS50041">
    <property type="entry name" value="C_TYPE_LECTIN_2"/>
    <property type="match status" value="1"/>
</dbReference>
<dbReference type="Proteomes" id="UP001501940">
    <property type="component" value="Chromosome 4"/>
</dbReference>
<evidence type="ECO:0000259" key="3">
    <source>
        <dbReference type="PROSITE" id="PS50041"/>
    </source>
</evidence>
<keyword evidence="1" id="KW-0430">Lectin</keyword>
<dbReference type="GeneTree" id="ENSGT01020000230338"/>